<dbReference type="Proteomes" id="UP000236884">
    <property type="component" value="Chromosome"/>
</dbReference>
<dbReference type="Gene3D" id="3.30.70.2400">
    <property type="entry name" value="Uncharacterised protein PF13773, DUF4170"/>
    <property type="match status" value="1"/>
</dbReference>
<dbReference type="Pfam" id="PF13773">
    <property type="entry name" value="DUF4170"/>
    <property type="match status" value="1"/>
</dbReference>
<dbReference type="KEGG" id="vgo:GJW-30_1_01323"/>
<name>A0A0S3PSD8_9BRAD</name>
<dbReference type="EMBL" id="AP014946">
    <property type="protein sequence ID" value="BAT58796.1"/>
    <property type="molecule type" value="Genomic_DNA"/>
</dbReference>
<dbReference type="InterPro" id="IPR025226">
    <property type="entry name" value="DUF4170"/>
</dbReference>
<keyword evidence="2" id="KW-1185">Reference proteome</keyword>
<protein>
    <recommendedName>
        <fullName evidence="3">DUF4170 domain-containing protein</fullName>
    </recommendedName>
</protein>
<reference evidence="1 2" key="1">
    <citation type="submission" date="2015-08" db="EMBL/GenBank/DDBJ databases">
        <title>Investigation of the bacterial diversity of lava forest soil.</title>
        <authorList>
            <person name="Lee J.S."/>
        </authorList>
    </citation>
    <scope>NUCLEOTIDE SEQUENCE [LARGE SCALE GENOMIC DNA]</scope>
    <source>
        <strain evidence="1 2">GJW-30</strain>
    </source>
</reference>
<accession>A0A0S3PSD8</accession>
<evidence type="ECO:0008006" key="3">
    <source>
        <dbReference type="Google" id="ProtNLM"/>
    </source>
</evidence>
<sequence>MSQAQFWVVGGEFGSLNFHSLVQGTQQVRGPYPTRPDAEEAWKAISQEFRYKANYRFTIVQDSARSAAAA</sequence>
<dbReference type="AlphaFoldDB" id="A0A0S3PSD8"/>
<evidence type="ECO:0000313" key="1">
    <source>
        <dbReference type="EMBL" id="BAT58796.1"/>
    </source>
</evidence>
<evidence type="ECO:0000313" key="2">
    <source>
        <dbReference type="Proteomes" id="UP000236884"/>
    </source>
</evidence>
<dbReference type="RefSeq" id="WP_172887558.1">
    <property type="nucleotide sequence ID" value="NZ_AP014946.1"/>
</dbReference>
<proteinExistence type="predicted"/>
<organism evidence="1 2">
    <name type="scientific">Variibacter gotjawalensis</name>
    <dbReference type="NCBI Taxonomy" id="1333996"/>
    <lineage>
        <taxon>Bacteria</taxon>
        <taxon>Pseudomonadati</taxon>
        <taxon>Pseudomonadota</taxon>
        <taxon>Alphaproteobacteria</taxon>
        <taxon>Hyphomicrobiales</taxon>
        <taxon>Nitrobacteraceae</taxon>
        <taxon>Variibacter</taxon>
    </lineage>
</organism>
<gene>
    <name evidence="1" type="ORF">GJW-30_1_01323</name>
</gene>